<protein>
    <recommendedName>
        <fullName evidence="4">Succinate dehydrogenase assembly factor 2, mitochondrial</fullName>
        <shortName evidence="4">SDH assembly factor 2</shortName>
        <shortName evidence="4">SDHAF2</shortName>
    </recommendedName>
</protein>
<dbReference type="GO" id="GO:0005759">
    <property type="term" value="C:mitochondrial matrix"/>
    <property type="evidence" value="ECO:0007669"/>
    <property type="project" value="UniProtKB-SubCell"/>
</dbReference>
<dbReference type="HAMAP" id="MF_03057">
    <property type="entry name" value="SDHAF2"/>
    <property type="match status" value="1"/>
</dbReference>
<comment type="function">
    <text evidence="4">Plays an essential role in the assembly of succinate dehydrogenase (SDH), an enzyme complex (also referred to as respiratory complex II) that is a component of both the tricarboxylic acid (TCA) cycle and the mitochondrial electron transport chain, and which couples the oxidation of succinate to fumarate with the reduction of ubiquinone (coenzyme Q) to ubiquinol. Required for flavinylation (covalent attachment of FAD) of the flavoprotein subunit of the SDH catalytic dimer.</text>
</comment>
<dbReference type="GO" id="GO:0006099">
    <property type="term" value="P:tricarboxylic acid cycle"/>
    <property type="evidence" value="ECO:0007669"/>
    <property type="project" value="TreeGrafter"/>
</dbReference>
<dbReference type="Gene3D" id="1.10.150.250">
    <property type="entry name" value="Flavinator of succinate dehydrogenase"/>
    <property type="match status" value="1"/>
</dbReference>
<dbReference type="SUPFAM" id="SSF109910">
    <property type="entry name" value="YgfY-like"/>
    <property type="match status" value="1"/>
</dbReference>
<evidence type="ECO:0000256" key="2">
    <source>
        <dbReference type="ARBA" id="ARBA00023128"/>
    </source>
</evidence>
<keyword evidence="2 4" id="KW-0496">Mitochondrion</keyword>
<accession>A0A0L0SIW9</accession>
<comment type="subcellular location">
    <subcellularLocation>
        <location evidence="1 4">Mitochondrion matrix</location>
    </subcellularLocation>
</comment>
<organism evidence="5 6">
    <name type="scientific">Allomyces macrogynus (strain ATCC 38327)</name>
    <name type="common">Allomyces javanicus var. macrogynus</name>
    <dbReference type="NCBI Taxonomy" id="578462"/>
    <lineage>
        <taxon>Eukaryota</taxon>
        <taxon>Fungi</taxon>
        <taxon>Fungi incertae sedis</taxon>
        <taxon>Blastocladiomycota</taxon>
        <taxon>Blastocladiomycetes</taxon>
        <taxon>Blastocladiales</taxon>
        <taxon>Blastocladiaceae</taxon>
        <taxon>Allomyces</taxon>
    </lineage>
</organism>
<reference evidence="6" key="2">
    <citation type="submission" date="2009-11" db="EMBL/GenBank/DDBJ databases">
        <title>The Genome Sequence of Allomyces macrogynus strain ATCC 38327.</title>
        <authorList>
            <consortium name="The Broad Institute Genome Sequencing Platform"/>
            <person name="Russ C."/>
            <person name="Cuomo C."/>
            <person name="Shea T."/>
            <person name="Young S.K."/>
            <person name="Zeng Q."/>
            <person name="Koehrsen M."/>
            <person name="Haas B."/>
            <person name="Borodovsky M."/>
            <person name="Guigo R."/>
            <person name="Alvarado L."/>
            <person name="Berlin A."/>
            <person name="Borenstein D."/>
            <person name="Chen Z."/>
            <person name="Engels R."/>
            <person name="Freedman E."/>
            <person name="Gellesch M."/>
            <person name="Goldberg J."/>
            <person name="Griggs A."/>
            <person name="Gujja S."/>
            <person name="Heiman D."/>
            <person name="Hepburn T."/>
            <person name="Howarth C."/>
            <person name="Jen D."/>
            <person name="Larson L."/>
            <person name="Lewis B."/>
            <person name="Mehta T."/>
            <person name="Park D."/>
            <person name="Pearson M."/>
            <person name="Roberts A."/>
            <person name="Saif S."/>
            <person name="Shenoy N."/>
            <person name="Sisk P."/>
            <person name="Stolte C."/>
            <person name="Sykes S."/>
            <person name="Walk T."/>
            <person name="White J."/>
            <person name="Yandava C."/>
            <person name="Burger G."/>
            <person name="Gray M.W."/>
            <person name="Holland P.W.H."/>
            <person name="King N."/>
            <person name="Lang F.B.F."/>
            <person name="Roger A.J."/>
            <person name="Ruiz-Trillo I."/>
            <person name="Lander E."/>
            <person name="Nusbaum C."/>
        </authorList>
    </citation>
    <scope>NUCLEOTIDE SEQUENCE [LARGE SCALE GENOMIC DNA]</scope>
    <source>
        <strain evidence="6">ATCC 38327</strain>
    </source>
</reference>
<dbReference type="STRING" id="578462.A0A0L0SIW9"/>
<dbReference type="Proteomes" id="UP000054350">
    <property type="component" value="Unassembled WGS sequence"/>
</dbReference>
<dbReference type="OrthoDB" id="284292at2759"/>
<reference evidence="5 6" key="1">
    <citation type="submission" date="2009-11" db="EMBL/GenBank/DDBJ databases">
        <title>Annotation of Allomyces macrogynus ATCC 38327.</title>
        <authorList>
            <consortium name="The Broad Institute Genome Sequencing Platform"/>
            <person name="Russ C."/>
            <person name="Cuomo C."/>
            <person name="Burger G."/>
            <person name="Gray M.W."/>
            <person name="Holland P.W.H."/>
            <person name="King N."/>
            <person name="Lang F.B.F."/>
            <person name="Roger A.J."/>
            <person name="Ruiz-Trillo I."/>
            <person name="Young S.K."/>
            <person name="Zeng Q."/>
            <person name="Gargeya S."/>
            <person name="Fitzgerald M."/>
            <person name="Haas B."/>
            <person name="Abouelleil A."/>
            <person name="Alvarado L."/>
            <person name="Arachchi H.M."/>
            <person name="Berlin A."/>
            <person name="Chapman S.B."/>
            <person name="Gearin G."/>
            <person name="Goldberg J."/>
            <person name="Griggs A."/>
            <person name="Gujja S."/>
            <person name="Hansen M."/>
            <person name="Heiman D."/>
            <person name="Howarth C."/>
            <person name="Larimer J."/>
            <person name="Lui A."/>
            <person name="MacDonald P.J.P."/>
            <person name="McCowen C."/>
            <person name="Montmayeur A."/>
            <person name="Murphy C."/>
            <person name="Neiman D."/>
            <person name="Pearson M."/>
            <person name="Priest M."/>
            <person name="Roberts A."/>
            <person name="Saif S."/>
            <person name="Shea T."/>
            <person name="Sisk P."/>
            <person name="Stolte C."/>
            <person name="Sykes S."/>
            <person name="Wortman J."/>
            <person name="Nusbaum C."/>
            <person name="Birren B."/>
        </authorList>
    </citation>
    <scope>NUCLEOTIDE SEQUENCE [LARGE SCALE GENOMIC DNA]</scope>
    <source>
        <strain evidence="5 6">ATCC 38327</strain>
    </source>
</reference>
<dbReference type="GO" id="GO:0034553">
    <property type="term" value="P:mitochondrial respiratory chain complex II assembly"/>
    <property type="evidence" value="ECO:0007669"/>
    <property type="project" value="TreeGrafter"/>
</dbReference>
<dbReference type="InterPro" id="IPR005631">
    <property type="entry name" value="SDH"/>
</dbReference>
<dbReference type="PANTHER" id="PTHR12469">
    <property type="entry name" value="PROTEIN EMI5 HOMOLOG, MITOCHONDRIAL"/>
    <property type="match status" value="1"/>
</dbReference>
<dbReference type="InterPro" id="IPR028882">
    <property type="entry name" value="SDHAF2"/>
</dbReference>
<dbReference type="VEuPathDB" id="FungiDB:AMAG_07602"/>
<dbReference type="PANTHER" id="PTHR12469:SF2">
    <property type="entry name" value="SUCCINATE DEHYDROGENASE ASSEMBLY FACTOR 2, MITOCHONDRIAL"/>
    <property type="match status" value="1"/>
</dbReference>
<dbReference type="EMBL" id="GG745340">
    <property type="protein sequence ID" value="KNE62379.1"/>
    <property type="molecule type" value="Genomic_DNA"/>
</dbReference>
<evidence type="ECO:0000256" key="1">
    <source>
        <dbReference type="ARBA" id="ARBA00004305"/>
    </source>
</evidence>
<sequence>MLTTRTTFAAAARAACARRASIAALAPRHLSTSTAIPPPPPPKTPAVTDPWDMHPPMDMTYTPPEFVPAPRVNEPIEAKRRRLLWHSRKRGILECDLLLSTFAAQHLSTLSADKLDAYDALISKENDWDIYYWATLKKPVPEHVDTEVMALIQQVAKNEARTILKMPELAEYK</sequence>
<proteinExistence type="inferred from homology"/>
<comment type="subunit">
    <text evidence="4">Interacts with the flavoprotein subunit within the SDH catalytic dimer.</text>
</comment>
<keyword evidence="6" id="KW-1185">Reference proteome</keyword>
<keyword evidence="3 4" id="KW-0143">Chaperone</keyword>
<dbReference type="Pfam" id="PF03937">
    <property type="entry name" value="Sdh5"/>
    <property type="match status" value="1"/>
</dbReference>
<evidence type="ECO:0000313" key="6">
    <source>
        <dbReference type="Proteomes" id="UP000054350"/>
    </source>
</evidence>
<dbReference type="AlphaFoldDB" id="A0A0L0SIW9"/>
<name>A0A0L0SIW9_ALLM3</name>
<dbReference type="FunFam" id="1.10.150.250:FF:000002">
    <property type="entry name" value="Succinate dehydrogenase assembly factor 2, mitochondrial"/>
    <property type="match status" value="1"/>
</dbReference>
<evidence type="ECO:0000256" key="3">
    <source>
        <dbReference type="ARBA" id="ARBA00023186"/>
    </source>
</evidence>
<comment type="similarity">
    <text evidence="4">Belongs to the SDHAF2 family.</text>
</comment>
<gene>
    <name evidence="5" type="ORF">AMAG_07602</name>
</gene>
<evidence type="ECO:0000313" key="5">
    <source>
        <dbReference type="EMBL" id="KNE62379.1"/>
    </source>
</evidence>
<dbReference type="eggNOG" id="KOG3326">
    <property type="taxonomic scope" value="Eukaryota"/>
</dbReference>
<dbReference type="GO" id="GO:0006121">
    <property type="term" value="P:mitochondrial electron transport, succinate to ubiquinone"/>
    <property type="evidence" value="ECO:0007669"/>
    <property type="project" value="UniProtKB-UniRule"/>
</dbReference>
<evidence type="ECO:0000256" key="4">
    <source>
        <dbReference type="HAMAP-Rule" id="MF_03057"/>
    </source>
</evidence>
<dbReference type="InterPro" id="IPR036714">
    <property type="entry name" value="SDH_sf"/>
</dbReference>